<accession>A0A430JJI2</accession>
<gene>
    <name evidence="8" type="ORF">EJQ19_02645</name>
</gene>
<feature type="transmembrane region" description="Helical" evidence="6">
    <location>
        <begin position="121"/>
        <end position="140"/>
    </location>
</feature>
<evidence type="ECO:0000256" key="1">
    <source>
        <dbReference type="ARBA" id="ARBA00004651"/>
    </source>
</evidence>
<dbReference type="GO" id="GO:0005886">
    <property type="term" value="C:plasma membrane"/>
    <property type="evidence" value="ECO:0007669"/>
    <property type="project" value="UniProtKB-SubCell"/>
</dbReference>
<feature type="domain" description="Type II secretion system protein GspF" evidence="7">
    <location>
        <begin position="185"/>
        <end position="311"/>
    </location>
</feature>
<keyword evidence="9" id="KW-1185">Reference proteome</keyword>
<reference evidence="8 9" key="1">
    <citation type="submission" date="2018-12" db="EMBL/GenBank/DDBJ databases">
        <title>Bacillus ochoae sp. nov., Paenibacillus whitsoniae sp. nov., Paenibacillus spiritus sp. nov. Isolated from the Mars Exploration Rover during spacecraft assembly.</title>
        <authorList>
            <person name="Seuylemezian A."/>
            <person name="Vaishampayan P."/>
        </authorList>
    </citation>
    <scope>NUCLEOTIDE SEQUENCE [LARGE SCALE GENOMIC DNA]</scope>
    <source>
        <strain evidence="8 9">MER 54</strain>
    </source>
</reference>
<sequence>MRIVLQYMPAQELLVTILINHKGENMNIIISFCVFCLSLILFIPIQSFMVGRPFRRMLDNVLSKAGESRFSSATILHRATPFLNRMIRIFRIKGNSAKWEKTRDKIGILYASNEISIQHFIAIKIVVSAVVLIYMMLLNFAQPSGVLFMLTLLLAVISFYIPDQILNIKIKQRKWEIYREIPSILLSLAVTTDAGLSLNQALEEICVMKKGAFASELKKTLQQISVGIPQKEAFENLASRVRIDEITLFVSVLVQTLEKGASGITQVLREQANESWTKRKSVAKELAGKASIKLFLPMIGLVLPALMIFLIVPAVFSILRFFNY</sequence>
<dbReference type="Proteomes" id="UP000276128">
    <property type="component" value="Unassembled WGS sequence"/>
</dbReference>
<comment type="caution">
    <text evidence="8">The sequence shown here is derived from an EMBL/GenBank/DDBJ whole genome shotgun (WGS) entry which is preliminary data.</text>
</comment>
<keyword evidence="5 6" id="KW-0472">Membrane</keyword>
<dbReference type="AlphaFoldDB" id="A0A430JJI2"/>
<keyword evidence="3 6" id="KW-0812">Transmembrane</keyword>
<feature type="transmembrane region" description="Helical" evidence="6">
    <location>
        <begin position="146"/>
        <end position="166"/>
    </location>
</feature>
<dbReference type="PANTHER" id="PTHR35007:SF2">
    <property type="entry name" value="PILUS ASSEMBLE PROTEIN"/>
    <property type="match status" value="1"/>
</dbReference>
<dbReference type="InterPro" id="IPR018076">
    <property type="entry name" value="T2SS_GspF_dom"/>
</dbReference>
<comment type="subcellular location">
    <subcellularLocation>
        <location evidence="1">Cell membrane</location>
        <topology evidence="1">Multi-pass membrane protein</topology>
    </subcellularLocation>
</comment>
<evidence type="ECO:0000256" key="6">
    <source>
        <dbReference type="SAM" id="Phobius"/>
    </source>
</evidence>
<dbReference type="EMBL" id="RXHU01000011">
    <property type="protein sequence ID" value="RTE11204.1"/>
    <property type="molecule type" value="Genomic_DNA"/>
</dbReference>
<name>A0A430JJI2_9BACL</name>
<evidence type="ECO:0000256" key="3">
    <source>
        <dbReference type="ARBA" id="ARBA00022692"/>
    </source>
</evidence>
<dbReference type="PANTHER" id="PTHR35007">
    <property type="entry name" value="INTEGRAL MEMBRANE PROTEIN-RELATED"/>
    <property type="match status" value="1"/>
</dbReference>
<feature type="transmembrane region" description="Helical" evidence="6">
    <location>
        <begin position="28"/>
        <end position="50"/>
    </location>
</feature>
<protein>
    <submittedName>
        <fullName evidence="8">Type II secretion system F family protein</fullName>
    </submittedName>
</protein>
<evidence type="ECO:0000256" key="2">
    <source>
        <dbReference type="ARBA" id="ARBA00022475"/>
    </source>
</evidence>
<organism evidence="8 9">
    <name type="scientific">Paenibacillus whitsoniae</name>
    <dbReference type="NCBI Taxonomy" id="2496558"/>
    <lineage>
        <taxon>Bacteria</taxon>
        <taxon>Bacillati</taxon>
        <taxon>Bacillota</taxon>
        <taxon>Bacilli</taxon>
        <taxon>Bacillales</taxon>
        <taxon>Paenibacillaceae</taxon>
        <taxon>Paenibacillus</taxon>
    </lineage>
</organism>
<dbReference type="OrthoDB" id="2574794at2"/>
<evidence type="ECO:0000259" key="7">
    <source>
        <dbReference type="Pfam" id="PF00482"/>
    </source>
</evidence>
<keyword evidence="2" id="KW-1003">Cell membrane</keyword>
<evidence type="ECO:0000256" key="4">
    <source>
        <dbReference type="ARBA" id="ARBA00022989"/>
    </source>
</evidence>
<evidence type="ECO:0000313" key="8">
    <source>
        <dbReference type="EMBL" id="RTE11204.1"/>
    </source>
</evidence>
<feature type="transmembrane region" description="Helical" evidence="6">
    <location>
        <begin position="294"/>
        <end position="319"/>
    </location>
</feature>
<evidence type="ECO:0000313" key="9">
    <source>
        <dbReference type="Proteomes" id="UP000276128"/>
    </source>
</evidence>
<keyword evidence="4 6" id="KW-1133">Transmembrane helix</keyword>
<evidence type="ECO:0000256" key="5">
    <source>
        <dbReference type="ARBA" id="ARBA00023136"/>
    </source>
</evidence>
<dbReference type="Pfam" id="PF00482">
    <property type="entry name" value="T2SSF"/>
    <property type="match status" value="1"/>
</dbReference>
<proteinExistence type="predicted"/>